<dbReference type="EC" id="2.1.1.107" evidence="2"/>
<dbReference type="Proteomes" id="UP000320811">
    <property type="component" value="Unassembled WGS sequence"/>
</dbReference>
<dbReference type="InterPro" id="IPR000878">
    <property type="entry name" value="4pyrrol_Mease"/>
</dbReference>
<dbReference type="PROSITE" id="PS00840">
    <property type="entry name" value="SUMT_2"/>
    <property type="match status" value="1"/>
</dbReference>
<dbReference type="GO" id="GO:0032259">
    <property type="term" value="P:methylation"/>
    <property type="evidence" value="ECO:0007669"/>
    <property type="project" value="UniProtKB-KW"/>
</dbReference>
<organism evidence="10 11">
    <name type="scientific">Chitinophaga polysaccharea</name>
    <dbReference type="NCBI Taxonomy" id="1293035"/>
    <lineage>
        <taxon>Bacteria</taxon>
        <taxon>Pseudomonadati</taxon>
        <taxon>Bacteroidota</taxon>
        <taxon>Chitinophagia</taxon>
        <taxon>Chitinophagales</taxon>
        <taxon>Chitinophagaceae</taxon>
        <taxon>Chitinophaga</taxon>
    </lineage>
</organism>
<protein>
    <recommendedName>
        <fullName evidence="2">uroporphyrinogen-III C-methyltransferase</fullName>
        <ecNumber evidence="2">2.1.1.107</ecNumber>
    </recommendedName>
</protein>
<keyword evidence="11" id="KW-1185">Reference proteome</keyword>
<dbReference type="InterPro" id="IPR014776">
    <property type="entry name" value="4pyrrole_Mease_sub2"/>
</dbReference>
<evidence type="ECO:0000256" key="5">
    <source>
        <dbReference type="ARBA" id="ARBA00022691"/>
    </source>
</evidence>
<dbReference type="EMBL" id="VIWO01000008">
    <property type="protein sequence ID" value="TWF35874.1"/>
    <property type="molecule type" value="Genomic_DNA"/>
</dbReference>
<dbReference type="InterPro" id="IPR006366">
    <property type="entry name" value="CobA/CysG_C"/>
</dbReference>
<dbReference type="NCBIfam" id="NF004790">
    <property type="entry name" value="PRK06136.1"/>
    <property type="match status" value="1"/>
</dbReference>
<keyword evidence="3 8" id="KW-0489">Methyltransferase</keyword>
<proteinExistence type="inferred from homology"/>
<dbReference type="AlphaFoldDB" id="A0A561PCL3"/>
<evidence type="ECO:0000256" key="8">
    <source>
        <dbReference type="RuleBase" id="RU003960"/>
    </source>
</evidence>
<evidence type="ECO:0000256" key="2">
    <source>
        <dbReference type="ARBA" id="ARBA00012162"/>
    </source>
</evidence>
<evidence type="ECO:0000256" key="7">
    <source>
        <dbReference type="ARBA" id="ARBA00025705"/>
    </source>
</evidence>
<comment type="caution">
    <text evidence="10">The sequence shown here is derived from an EMBL/GenBank/DDBJ whole genome shotgun (WGS) entry which is preliminary data.</text>
</comment>
<name>A0A561PCL3_9BACT</name>
<dbReference type="InterPro" id="IPR003043">
    <property type="entry name" value="Uropor_MeTrfase_CS"/>
</dbReference>
<dbReference type="PANTHER" id="PTHR45790">
    <property type="entry name" value="SIROHEME SYNTHASE-RELATED"/>
    <property type="match status" value="1"/>
</dbReference>
<dbReference type="FunFam" id="3.40.1010.10:FF:000001">
    <property type="entry name" value="Siroheme synthase"/>
    <property type="match status" value="1"/>
</dbReference>
<dbReference type="SUPFAM" id="SSF53790">
    <property type="entry name" value="Tetrapyrrole methylase"/>
    <property type="match status" value="1"/>
</dbReference>
<dbReference type="Gene3D" id="3.40.1010.10">
    <property type="entry name" value="Cobalt-precorrin-4 Transmethylase, Domain 1"/>
    <property type="match status" value="1"/>
</dbReference>
<evidence type="ECO:0000256" key="4">
    <source>
        <dbReference type="ARBA" id="ARBA00022679"/>
    </source>
</evidence>
<evidence type="ECO:0000256" key="3">
    <source>
        <dbReference type="ARBA" id="ARBA00022603"/>
    </source>
</evidence>
<keyword evidence="4 8" id="KW-0808">Transferase</keyword>
<dbReference type="Pfam" id="PF00590">
    <property type="entry name" value="TP_methylase"/>
    <property type="match status" value="1"/>
</dbReference>
<evidence type="ECO:0000313" key="11">
    <source>
        <dbReference type="Proteomes" id="UP000320811"/>
    </source>
</evidence>
<feature type="domain" description="Tetrapyrrole methylase" evidence="9">
    <location>
        <begin position="8"/>
        <end position="216"/>
    </location>
</feature>
<accession>A0A561PCL3</accession>
<dbReference type="GO" id="GO:0019354">
    <property type="term" value="P:siroheme biosynthetic process"/>
    <property type="evidence" value="ECO:0007669"/>
    <property type="project" value="InterPro"/>
</dbReference>
<comment type="similarity">
    <text evidence="1 8">Belongs to the precorrin methyltransferase family.</text>
</comment>
<dbReference type="PROSITE" id="PS00839">
    <property type="entry name" value="SUMT_1"/>
    <property type="match status" value="1"/>
</dbReference>
<dbReference type="InterPro" id="IPR035996">
    <property type="entry name" value="4pyrrol_Methylase_sf"/>
</dbReference>
<sequence length="264" mass="28150">MPVSNPFLSLVGAGPGDPEMITLKAVNTIHRADVILYDALVNESLLGHARPGAIIRFVGKRYGCHALSQQEINHLIVEMAMAHGHVVRLKGGDPFVFGRAVEEITAARDHGIGVEVIPGISSAIAVPASQFIPLTCRGMSESFWVTTGTTRSGDISDDIALAARSTATVVILMAMSKLPEIMELFAAHGKQNTPVAIIQDGTTAQQKMVIGTVADIAWRATAEGMSNPAIIVVGEVVNLHALLTATAVQQLNNRLVHEERQTRL</sequence>
<evidence type="ECO:0000313" key="10">
    <source>
        <dbReference type="EMBL" id="TWF35874.1"/>
    </source>
</evidence>
<keyword evidence="5" id="KW-0949">S-adenosyl-L-methionine</keyword>
<evidence type="ECO:0000256" key="6">
    <source>
        <dbReference type="ARBA" id="ARBA00023244"/>
    </source>
</evidence>
<dbReference type="OrthoDB" id="9815856at2"/>
<dbReference type="Gene3D" id="3.30.950.10">
    <property type="entry name" value="Methyltransferase, Cobalt-precorrin-4 Transmethylase, Domain 2"/>
    <property type="match status" value="1"/>
</dbReference>
<reference evidence="10 11" key="1">
    <citation type="submission" date="2019-06" db="EMBL/GenBank/DDBJ databases">
        <title>Sorghum-associated microbial communities from plants grown in Nebraska, USA.</title>
        <authorList>
            <person name="Schachtman D."/>
        </authorList>
    </citation>
    <scope>NUCLEOTIDE SEQUENCE [LARGE SCALE GENOMIC DNA]</scope>
    <source>
        <strain evidence="10 11">1209</strain>
    </source>
</reference>
<dbReference type="PANTHER" id="PTHR45790:SF3">
    <property type="entry name" value="S-ADENOSYL-L-METHIONINE-DEPENDENT UROPORPHYRINOGEN III METHYLTRANSFERASE, CHLOROPLASTIC"/>
    <property type="match status" value="1"/>
</dbReference>
<comment type="pathway">
    <text evidence="7">Porphyrin-containing compound metabolism; siroheme biosynthesis; precorrin-2 from uroporphyrinogen III: step 1/1.</text>
</comment>
<evidence type="ECO:0000256" key="1">
    <source>
        <dbReference type="ARBA" id="ARBA00005879"/>
    </source>
</evidence>
<keyword evidence="6" id="KW-0627">Porphyrin biosynthesis</keyword>
<dbReference type="InterPro" id="IPR050161">
    <property type="entry name" value="Siro_Cobalamin_biosynth"/>
</dbReference>
<dbReference type="CDD" id="cd11642">
    <property type="entry name" value="SUMT"/>
    <property type="match status" value="1"/>
</dbReference>
<evidence type="ECO:0000259" key="9">
    <source>
        <dbReference type="Pfam" id="PF00590"/>
    </source>
</evidence>
<dbReference type="InterPro" id="IPR014777">
    <property type="entry name" value="4pyrrole_Mease_sub1"/>
</dbReference>
<dbReference type="NCBIfam" id="TIGR01469">
    <property type="entry name" value="cobA_cysG_Cterm"/>
    <property type="match status" value="1"/>
</dbReference>
<dbReference type="GO" id="GO:0004851">
    <property type="term" value="F:uroporphyrin-III C-methyltransferase activity"/>
    <property type="evidence" value="ECO:0007669"/>
    <property type="project" value="UniProtKB-EC"/>
</dbReference>
<gene>
    <name evidence="10" type="ORF">FHW36_108230</name>
</gene>
<dbReference type="RefSeq" id="WP_145673155.1">
    <property type="nucleotide sequence ID" value="NZ_VIWO01000008.1"/>
</dbReference>